<feature type="chain" id="PRO_5039573380" description="TcaA protein NTF2-like domain-containing protein" evidence="1">
    <location>
        <begin position="19"/>
        <end position="148"/>
    </location>
</feature>
<dbReference type="AlphaFoldDB" id="A0A1X9MKH3"/>
<feature type="domain" description="TcaA protein NTF2-like" evidence="2">
    <location>
        <begin position="32"/>
        <end position="144"/>
    </location>
</feature>
<dbReference type="Proteomes" id="UP000193006">
    <property type="component" value="Chromosome"/>
</dbReference>
<organism evidence="3 4">
    <name type="scientific">Halalkalibacter krulwichiae</name>
    <dbReference type="NCBI Taxonomy" id="199441"/>
    <lineage>
        <taxon>Bacteria</taxon>
        <taxon>Bacillati</taxon>
        <taxon>Bacillota</taxon>
        <taxon>Bacilli</taxon>
        <taxon>Bacillales</taxon>
        <taxon>Bacillaceae</taxon>
        <taxon>Halalkalibacter</taxon>
    </lineage>
</organism>
<feature type="signal peptide" evidence="1">
    <location>
        <begin position="1"/>
        <end position="18"/>
    </location>
</feature>
<dbReference type="PROSITE" id="PS51257">
    <property type="entry name" value="PROKAR_LIPOPROTEIN"/>
    <property type="match status" value="1"/>
</dbReference>
<protein>
    <recommendedName>
        <fullName evidence="2">TcaA protein NTF2-like domain-containing protein</fullName>
    </recommendedName>
</protein>
<dbReference type="InterPro" id="IPR054528">
    <property type="entry name" value="TcaA_5th"/>
</dbReference>
<sequence precursor="true">MKRIIILMIFLISLSACGADPDQFTEVNGPEKEAIEDFLLKYKETMVEAVNTGDFNELEGYLITNNSFYHSLRRYISDSHSENITKELNHFEVITVYEDEIGEFHIDVNEKVTLFEYGEAKPVERAVRFEVITGGNGSYRVVTIKERK</sequence>
<dbReference type="EMBL" id="CP020814">
    <property type="protein sequence ID" value="ARK31132.1"/>
    <property type="molecule type" value="Genomic_DNA"/>
</dbReference>
<dbReference type="Pfam" id="PF22819">
    <property type="entry name" value="TcaA_5th"/>
    <property type="match status" value="1"/>
</dbReference>
<keyword evidence="4" id="KW-1185">Reference proteome</keyword>
<keyword evidence="1" id="KW-0732">Signal</keyword>
<name>A0A1X9MKH3_9BACI</name>
<evidence type="ECO:0000259" key="2">
    <source>
        <dbReference type="Pfam" id="PF22819"/>
    </source>
</evidence>
<evidence type="ECO:0000313" key="3">
    <source>
        <dbReference type="EMBL" id="ARK31132.1"/>
    </source>
</evidence>
<dbReference type="KEGG" id="bkw:BkAM31D_15455"/>
<gene>
    <name evidence="3" type="ORF">BkAM31D_15455</name>
</gene>
<proteinExistence type="predicted"/>
<reference evidence="3 4" key="1">
    <citation type="submission" date="2017-04" db="EMBL/GenBank/DDBJ databases">
        <title>Bacillus krulwichiae AM31D Genome sequencing and assembly.</title>
        <authorList>
            <person name="Krulwich T.A."/>
            <person name="Anastor L."/>
            <person name="Ehrlich R."/>
            <person name="Ehrlich G.D."/>
            <person name="Janto B."/>
        </authorList>
    </citation>
    <scope>NUCLEOTIDE SEQUENCE [LARGE SCALE GENOMIC DNA]</scope>
    <source>
        <strain evidence="3 4">AM31D</strain>
    </source>
</reference>
<evidence type="ECO:0000256" key="1">
    <source>
        <dbReference type="SAM" id="SignalP"/>
    </source>
</evidence>
<dbReference type="RefSeq" id="WP_066150569.1">
    <property type="nucleotide sequence ID" value="NZ_CP020814.1"/>
</dbReference>
<evidence type="ECO:0000313" key="4">
    <source>
        <dbReference type="Proteomes" id="UP000193006"/>
    </source>
</evidence>
<accession>A0A1X9MKH3</accession>